<accession>B7Q1M5</accession>
<dbReference type="AlphaFoldDB" id="B7Q1M5"/>
<name>B7Q1M5_IXOSC</name>
<proteinExistence type="predicted"/>
<evidence type="ECO:0000313" key="1">
    <source>
        <dbReference type="EMBL" id="EEC12740.1"/>
    </source>
</evidence>
<dbReference type="InParanoid" id="B7Q1M5"/>
<organism>
    <name type="scientific">Ixodes scapularis</name>
    <name type="common">Black-legged tick</name>
    <name type="synonym">Deer tick</name>
    <dbReference type="NCBI Taxonomy" id="6945"/>
    <lineage>
        <taxon>Eukaryota</taxon>
        <taxon>Metazoa</taxon>
        <taxon>Ecdysozoa</taxon>
        <taxon>Arthropoda</taxon>
        <taxon>Chelicerata</taxon>
        <taxon>Arachnida</taxon>
        <taxon>Acari</taxon>
        <taxon>Parasitiformes</taxon>
        <taxon>Ixodida</taxon>
        <taxon>Ixodoidea</taxon>
        <taxon>Ixodidae</taxon>
        <taxon>Ixodinae</taxon>
        <taxon>Ixodes</taxon>
    </lineage>
</organism>
<gene>
    <name evidence="1" type="ORF">IscW_ISCW020232</name>
</gene>
<dbReference type="VEuPathDB" id="VectorBase:ISCI020232"/>
<evidence type="ECO:0000313" key="2">
    <source>
        <dbReference type="EnsemblMetazoa" id="ISCW020232-PA"/>
    </source>
</evidence>
<dbReference type="EnsemblMetazoa" id="ISCW020232-RA">
    <property type="protein sequence ID" value="ISCW020232-PA"/>
    <property type="gene ID" value="ISCW020232"/>
</dbReference>
<protein>
    <submittedName>
        <fullName evidence="1 2">Uncharacterized protein</fullName>
    </submittedName>
</protein>
<dbReference type="HOGENOM" id="CLU_2148590_0_0_1"/>
<dbReference type="PaxDb" id="6945-B7Q1M5"/>
<dbReference type="EMBL" id="ABJB010086223">
    <property type="status" value="NOT_ANNOTATED_CDS"/>
    <property type="molecule type" value="Genomic_DNA"/>
</dbReference>
<dbReference type="EMBL" id="DS838300">
    <property type="protein sequence ID" value="EEC12740.1"/>
    <property type="molecule type" value="Genomic_DNA"/>
</dbReference>
<evidence type="ECO:0000313" key="3">
    <source>
        <dbReference type="Proteomes" id="UP000001555"/>
    </source>
</evidence>
<reference evidence="1 3" key="1">
    <citation type="submission" date="2008-03" db="EMBL/GenBank/DDBJ databases">
        <title>Annotation of Ixodes scapularis.</title>
        <authorList>
            <consortium name="Ixodes scapularis Genome Project Consortium"/>
            <person name="Caler E."/>
            <person name="Hannick L.I."/>
            <person name="Bidwell S."/>
            <person name="Joardar V."/>
            <person name="Thiagarajan M."/>
            <person name="Amedeo P."/>
            <person name="Galinsky K.J."/>
            <person name="Schobel S."/>
            <person name="Inman J."/>
            <person name="Hostetler J."/>
            <person name="Miller J."/>
            <person name="Hammond M."/>
            <person name="Megy K."/>
            <person name="Lawson D."/>
            <person name="Kodira C."/>
            <person name="Sutton G."/>
            <person name="Meyer J."/>
            <person name="Hill C.A."/>
            <person name="Birren B."/>
            <person name="Nene V."/>
            <person name="Collins F."/>
            <person name="Alarcon-Chaidez F."/>
            <person name="Wikel S."/>
            <person name="Strausberg R."/>
        </authorList>
    </citation>
    <scope>NUCLEOTIDE SEQUENCE [LARGE SCALE GENOMIC DNA]</scope>
    <source>
        <strain evidence="3">Wikel</strain>
        <strain evidence="1">Wikel colony</strain>
    </source>
</reference>
<dbReference type="VEuPathDB" id="VectorBase:ISCW020232"/>
<dbReference type="Proteomes" id="UP000001555">
    <property type="component" value="Unassembled WGS sequence"/>
</dbReference>
<reference evidence="2" key="2">
    <citation type="submission" date="2020-05" db="UniProtKB">
        <authorList>
            <consortium name="EnsemblMetazoa"/>
        </authorList>
    </citation>
    <scope>IDENTIFICATION</scope>
    <source>
        <strain evidence="2">wikel</strain>
    </source>
</reference>
<sequence>MAVVPAVMEERLMEEPKALFSSNRLAMMLEEVGPAVEEPGQVEPELDGNLRAEAAVGLQQAEVVLGAGPLEVEVDPVEPAGNPQVAVGVEAVAGGELGSTKLSRDVVSSTTR</sequence>
<keyword evidence="3" id="KW-1185">Reference proteome</keyword>